<organism evidence="1 2">
    <name type="scientific">Ovis ammon polii</name>
    <dbReference type="NCBI Taxonomy" id="230172"/>
    <lineage>
        <taxon>Eukaryota</taxon>
        <taxon>Metazoa</taxon>
        <taxon>Chordata</taxon>
        <taxon>Craniata</taxon>
        <taxon>Vertebrata</taxon>
        <taxon>Euteleostomi</taxon>
        <taxon>Mammalia</taxon>
        <taxon>Eutheria</taxon>
        <taxon>Laurasiatheria</taxon>
        <taxon>Artiodactyla</taxon>
        <taxon>Ruminantia</taxon>
        <taxon>Pecora</taxon>
        <taxon>Bovidae</taxon>
        <taxon>Caprinae</taxon>
        <taxon>Ovis</taxon>
    </lineage>
</organism>
<gene>
    <name evidence="1" type="ORF">MG293_010917</name>
</gene>
<name>A0AAD4U6V8_OVIAM</name>
<proteinExistence type="predicted"/>
<dbReference type="AlphaFoldDB" id="A0AAD4U6V8"/>
<dbReference type="EMBL" id="JAKZEL010000012">
    <property type="protein sequence ID" value="KAI4538650.1"/>
    <property type="molecule type" value="Genomic_DNA"/>
</dbReference>
<dbReference type="Proteomes" id="UP001214576">
    <property type="component" value="Unassembled WGS sequence"/>
</dbReference>
<keyword evidence="2" id="KW-1185">Reference proteome</keyword>
<comment type="caution">
    <text evidence="1">The sequence shown here is derived from an EMBL/GenBank/DDBJ whole genome shotgun (WGS) entry which is preliminary data.</text>
</comment>
<sequence>MRPSAGSLQIMEIRFKQHISAYRSSPGKQNVLGGTPVITVGWLFPGDSQVGSSAVNAVTLRDLRPGKGPGKVVSCILLLVKRILGEEERHSRNTCDFHNGQSRQFLLVILVEIMGRVSGL</sequence>
<evidence type="ECO:0000313" key="2">
    <source>
        <dbReference type="Proteomes" id="UP001214576"/>
    </source>
</evidence>
<reference evidence="1" key="1">
    <citation type="submission" date="2022-03" db="EMBL/GenBank/DDBJ databases">
        <title>Genomic analyses of argali, domestic sheep and their hybrids provide insights into chromosomal evolution, heterosis and genetic basis of agronomic traits.</title>
        <authorList>
            <person name="Li M."/>
        </authorList>
    </citation>
    <scope>NUCLEOTIDE SEQUENCE</scope>
    <source>
        <strain evidence="1">CAU-MHL-2022a</strain>
        <tissue evidence="1">Skin</tissue>
    </source>
</reference>
<evidence type="ECO:0000313" key="1">
    <source>
        <dbReference type="EMBL" id="KAI4538650.1"/>
    </source>
</evidence>
<protein>
    <submittedName>
        <fullName evidence="1">Uncharacterized protein</fullName>
    </submittedName>
</protein>
<accession>A0AAD4U6V8</accession>